<dbReference type="CDD" id="cd00161">
    <property type="entry name" value="beta-trefoil_Ricin-like"/>
    <property type="match status" value="1"/>
</dbReference>
<sequence>MLLLALITLLPLITASPTPRAFIPPGASLVSIHPRTHADQCLDVAGGVANMHNVVIAPCSNAQSQQWYVLKDSPTYILSSVDHTLCVDAGTNPLAGYHPGNGGIAKLMLCPSDNWPSPYDSPDGRKWRYNAQFTQLNTNFCLDLADGSVTGKVQIWDCHDQCHPDYKNQVWDFTYH</sequence>
<dbReference type="RefSeq" id="XP_060455313.1">
    <property type="nucleotide sequence ID" value="XM_060598528.1"/>
</dbReference>
<keyword evidence="1" id="KW-0732">Signal</keyword>
<dbReference type="EMBL" id="AP028214">
    <property type="protein sequence ID" value="BEI90047.1"/>
    <property type="molecule type" value="Genomic_DNA"/>
</dbReference>
<accession>A0AA48IC19</accession>
<feature type="domain" description="Ricin B lectin" evidence="2">
    <location>
        <begin position="26"/>
        <end position="174"/>
    </location>
</feature>
<dbReference type="KEGG" id="ccac:CcaHIS019_0301170"/>
<evidence type="ECO:0000313" key="4">
    <source>
        <dbReference type="Proteomes" id="UP001233271"/>
    </source>
</evidence>
<name>A0AA48IC19_9TREE</name>
<organism evidence="3 4">
    <name type="scientific">Cutaneotrichosporon cavernicola</name>
    <dbReference type="NCBI Taxonomy" id="279322"/>
    <lineage>
        <taxon>Eukaryota</taxon>
        <taxon>Fungi</taxon>
        <taxon>Dikarya</taxon>
        <taxon>Basidiomycota</taxon>
        <taxon>Agaricomycotina</taxon>
        <taxon>Tremellomycetes</taxon>
        <taxon>Trichosporonales</taxon>
        <taxon>Trichosporonaceae</taxon>
        <taxon>Cutaneotrichosporon</taxon>
    </lineage>
</organism>
<dbReference type="SMART" id="SM00458">
    <property type="entry name" value="RICIN"/>
    <property type="match status" value="1"/>
</dbReference>
<proteinExistence type="predicted"/>
<dbReference type="InterPro" id="IPR000772">
    <property type="entry name" value="Ricin_B_lectin"/>
</dbReference>
<protein>
    <recommendedName>
        <fullName evidence="2">Ricin B lectin domain-containing protein</fullName>
    </recommendedName>
</protein>
<dbReference type="AlphaFoldDB" id="A0AA48IC19"/>
<dbReference type="SUPFAM" id="SSF50370">
    <property type="entry name" value="Ricin B-like lectins"/>
    <property type="match status" value="1"/>
</dbReference>
<keyword evidence="4" id="KW-1185">Reference proteome</keyword>
<evidence type="ECO:0000313" key="3">
    <source>
        <dbReference type="EMBL" id="BEI90047.1"/>
    </source>
</evidence>
<feature type="signal peptide" evidence="1">
    <location>
        <begin position="1"/>
        <end position="15"/>
    </location>
</feature>
<evidence type="ECO:0000259" key="2">
    <source>
        <dbReference type="SMART" id="SM00458"/>
    </source>
</evidence>
<feature type="chain" id="PRO_5041209481" description="Ricin B lectin domain-containing protein" evidence="1">
    <location>
        <begin position="16"/>
        <end position="176"/>
    </location>
</feature>
<evidence type="ECO:0000256" key="1">
    <source>
        <dbReference type="SAM" id="SignalP"/>
    </source>
</evidence>
<dbReference type="Pfam" id="PF00652">
    <property type="entry name" value="Ricin_B_lectin"/>
    <property type="match status" value="1"/>
</dbReference>
<reference evidence="3" key="1">
    <citation type="journal article" date="2023" name="BMC Genomics">
        <title>Chromosome-level genome assemblies of Cutaneotrichosporon spp. (Trichosporonales, Basidiomycota) reveal imbalanced evolution between nucleotide sequences and chromosome synteny.</title>
        <authorList>
            <person name="Kobayashi Y."/>
            <person name="Kayamori A."/>
            <person name="Aoki K."/>
            <person name="Shiwa Y."/>
            <person name="Matsutani M."/>
            <person name="Fujita N."/>
            <person name="Sugita T."/>
            <person name="Iwasaki W."/>
            <person name="Tanaka N."/>
            <person name="Takashima M."/>
        </authorList>
    </citation>
    <scope>NUCLEOTIDE SEQUENCE</scope>
    <source>
        <strain evidence="3">HIS019</strain>
    </source>
</reference>
<dbReference type="Proteomes" id="UP001233271">
    <property type="component" value="Chromosome 3"/>
</dbReference>
<dbReference type="Gene3D" id="2.80.10.50">
    <property type="match status" value="1"/>
</dbReference>
<gene>
    <name evidence="3" type="ORF">CcaverHIS019_0301170</name>
</gene>
<dbReference type="PROSITE" id="PS50231">
    <property type="entry name" value="RICIN_B_LECTIN"/>
    <property type="match status" value="1"/>
</dbReference>
<dbReference type="GeneID" id="85493918"/>
<dbReference type="InterPro" id="IPR035992">
    <property type="entry name" value="Ricin_B-like_lectins"/>
</dbReference>